<comment type="similarity">
    <text evidence="2">Belongs to the thaumatin family.</text>
</comment>
<evidence type="ECO:0000256" key="3">
    <source>
        <dbReference type="ARBA" id="ARBA00023157"/>
    </source>
</evidence>
<comment type="function">
    <text evidence="5">Taste-modifying protein; intensely sweet-tasting. It is 100000 times sweeter than sucrose on a molar basis.</text>
</comment>
<dbReference type="EMBL" id="CP136891">
    <property type="protein sequence ID" value="WOK99544.1"/>
    <property type="molecule type" value="Genomic_DNA"/>
</dbReference>
<evidence type="ECO:0000256" key="5">
    <source>
        <dbReference type="ARBA" id="ARBA00055072"/>
    </source>
</evidence>
<dbReference type="PANTHER" id="PTHR31048">
    <property type="entry name" value="OS03G0233200 PROTEIN"/>
    <property type="match status" value="1"/>
</dbReference>
<sequence>MAASPSSLSLLLLPLLFSLSRAATFDIVNQCSDTIWPAALPGGGVRLDPGQTWSLNVNPGTAGGRIWARTGCNFDGSGSGSCQTGDCGGRLECQLSGATPTTLAEYSLNQPNNLDFYDISVIDGFNVPMSFGPTSGGCPNLGCSADVNGQCPGELRTSGGCNGACKVFGTPEYCCNTGGSCNPTTYSMFFKNLCPDAYTYPKDDTATKSCPSGTNYRVVFCP</sequence>
<gene>
    <name evidence="9" type="ORF">Cni_G08256</name>
</gene>
<evidence type="ECO:0000256" key="1">
    <source>
        <dbReference type="ARBA" id="ARBA00004541"/>
    </source>
</evidence>
<dbReference type="GO" id="GO:0031410">
    <property type="term" value="C:cytoplasmic vesicle"/>
    <property type="evidence" value="ECO:0007669"/>
    <property type="project" value="UniProtKB-SubCell"/>
</dbReference>
<evidence type="ECO:0000256" key="2">
    <source>
        <dbReference type="ARBA" id="ARBA00010607"/>
    </source>
</evidence>
<dbReference type="Proteomes" id="UP001327560">
    <property type="component" value="Chromosome 2"/>
</dbReference>
<dbReference type="AlphaFoldDB" id="A0AAQ3JZY9"/>
<feature type="disulfide bond" evidence="7">
    <location>
        <begin position="143"/>
        <end position="194"/>
    </location>
</feature>
<proteinExistence type="inferred from homology"/>
<dbReference type="PRINTS" id="PR00347">
    <property type="entry name" value="THAUMATIN"/>
</dbReference>
<dbReference type="PROSITE" id="PS00316">
    <property type="entry name" value="THAUMATIN_1"/>
    <property type="match status" value="1"/>
</dbReference>
<organism evidence="9 10">
    <name type="scientific">Canna indica</name>
    <name type="common">Indian-shot</name>
    <dbReference type="NCBI Taxonomy" id="4628"/>
    <lineage>
        <taxon>Eukaryota</taxon>
        <taxon>Viridiplantae</taxon>
        <taxon>Streptophyta</taxon>
        <taxon>Embryophyta</taxon>
        <taxon>Tracheophyta</taxon>
        <taxon>Spermatophyta</taxon>
        <taxon>Magnoliopsida</taxon>
        <taxon>Liliopsida</taxon>
        <taxon>Zingiberales</taxon>
        <taxon>Cannaceae</taxon>
        <taxon>Canna</taxon>
    </lineage>
</organism>
<dbReference type="Gene3D" id="2.60.110.10">
    <property type="entry name" value="Thaumatin"/>
    <property type="match status" value="1"/>
</dbReference>
<dbReference type="InterPro" id="IPR017949">
    <property type="entry name" value="Thaumatin_CS"/>
</dbReference>
<feature type="disulfide bond" evidence="7">
    <location>
        <begin position="165"/>
        <end position="174"/>
    </location>
</feature>
<feature type="disulfide bond" evidence="7">
    <location>
        <begin position="87"/>
        <end position="93"/>
    </location>
</feature>
<dbReference type="InterPro" id="IPR001938">
    <property type="entry name" value="Thaumatin"/>
</dbReference>
<feature type="signal peptide" evidence="8">
    <location>
        <begin position="1"/>
        <end position="22"/>
    </location>
</feature>
<keyword evidence="8" id="KW-0732">Signal</keyword>
<dbReference type="PIRSF" id="PIRSF002703">
    <property type="entry name" value="Thaumatin"/>
    <property type="match status" value="1"/>
</dbReference>
<evidence type="ECO:0000313" key="10">
    <source>
        <dbReference type="Proteomes" id="UP001327560"/>
    </source>
</evidence>
<feature type="chain" id="PRO_5042833441" evidence="8">
    <location>
        <begin position="23"/>
        <end position="222"/>
    </location>
</feature>
<reference evidence="9 10" key="1">
    <citation type="submission" date="2023-10" db="EMBL/GenBank/DDBJ databases">
        <title>Chromosome-scale genome assembly provides insights into flower coloration mechanisms of Canna indica.</title>
        <authorList>
            <person name="Li C."/>
        </authorList>
    </citation>
    <scope>NUCLEOTIDE SEQUENCE [LARGE SCALE GENOMIC DNA]</scope>
    <source>
        <tissue evidence="9">Flower</tissue>
    </source>
</reference>
<dbReference type="InterPro" id="IPR037176">
    <property type="entry name" value="Osmotin/thaumatin-like_sf"/>
</dbReference>
<feature type="disulfide bond" evidence="7">
    <location>
        <begin position="72"/>
        <end position="82"/>
    </location>
</feature>
<dbReference type="PROSITE" id="PS51367">
    <property type="entry name" value="THAUMATIN_2"/>
    <property type="match status" value="1"/>
</dbReference>
<protein>
    <submittedName>
        <fullName evidence="9">Protein P21-like</fullName>
    </submittedName>
</protein>
<dbReference type="SMART" id="SM00205">
    <property type="entry name" value="THN"/>
    <property type="match status" value="1"/>
</dbReference>
<accession>A0AAQ3JZY9</accession>
<feature type="disulfide bond" evidence="7">
    <location>
        <begin position="175"/>
        <end position="181"/>
    </location>
</feature>
<evidence type="ECO:0000256" key="6">
    <source>
        <dbReference type="ARBA" id="ARBA00084107"/>
    </source>
</evidence>
<evidence type="ECO:0000313" key="9">
    <source>
        <dbReference type="EMBL" id="WOK99544.1"/>
    </source>
</evidence>
<feature type="disulfide bond" evidence="7">
    <location>
        <begin position="138"/>
        <end position="210"/>
    </location>
</feature>
<keyword evidence="4" id="KW-0968">Cytoplasmic vesicle</keyword>
<comment type="subcellular location">
    <subcellularLocation>
        <location evidence="1">Cytoplasmic vesicle</location>
    </subcellularLocation>
</comment>
<keyword evidence="3 7" id="KW-1015">Disulfide bond</keyword>
<keyword evidence="6" id="KW-0776">Taste-modifying protein</keyword>
<feature type="disulfide bond" evidence="7">
    <location>
        <begin position="31"/>
        <end position="221"/>
    </location>
</feature>
<evidence type="ECO:0000256" key="7">
    <source>
        <dbReference type="PIRSR" id="PIRSR002703-1"/>
    </source>
</evidence>
<name>A0AAQ3JZY9_9LILI</name>
<dbReference type="SUPFAM" id="SSF49870">
    <property type="entry name" value="Osmotin, thaumatin-like protein"/>
    <property type="match status" value="1"/>
</dbReference>
<dbReference type="Pfam" id="PF00314">
    <property type="entry name" value="Thaumatin"/>
    <property type="match status" value="1"/>
</dbReference>
<dbReference type="FunFam" id="2.60.110.10:FF:000003">
    <property type="entry name" value="Thaumatin I"/>
    <property type="match status" value="1"/>
</dbReference>
<keyword evidence="10" id="KW-1185">Reference proteome</keyword>
<evidence type="ECO:0000256" key="8">
    <source>
        <dbReference type="SAM" id="SignalP"/>
    </source>
</evidence>
<evidence type="ECO:0000256" key="4">
    <source>
        <dbReference type="ARBA" id="ARBA00023329"/>
    </source>
</evidence>
<feature type="disulfide bond" evidence="7">
    <location>
        <begin position="151"/>
        <end position="161"/>
    </location>
</feature>